<proteinExistence type="predicted"/>
<gene>
    <name evidence="1" type="ORF">A4X03_0g7374</name>
</gene>
<evidence type="ECO:0000313" key="1">
    <source>
        <dbReference type="EMBL" id="KAE8245947.1"/>
    </source>
</evidence>
<protein>
    <submittedName>
        <fullName evidence="1">Uncharacterized protein</fullName>
    </submittedName>
</protein>
<comment type="caution">
    <text evidence="1">The sequence shown here is derived from an EMBL/GenBank/DDBJ whole genome shotgun (WGS) entry which is preliminary data.</text>
</comment>
<organism evidence="1 2">
    <name type="scientific">Tilletia caries</name>
    <name type="common">wheat bunt fungus</name>
    <dbReference type="NCBI Taxonomy" id="13290"/>
    <lineage>
        <taxon>Eukaryota</taxon>
        <taxon>Fungi</taxon>
        <taxon>Dikarya</taxon>
        <taxon>Basidiomycota</taxon>
        <taxon>Ustilaginomycotina</taxon>
        <taxon>Exobasidiomycetes</taxon>
        <taxon>Tilletiales</taxon>
        <taxon>Tilletiaceae</taxon>
        <taxon>Tilletia</taxon>
    </lineage>
</organism>
<reference evidence="1" key="1">
    <citation type="submission" date="2016-04" db="EMBL/GenBank/DDBJ databases">
        <authorList>
            <person name="Nguyen H.D."/>
            <person name="Kesanakurti P."/>
            <person name="Cullis J."/>
            <person name="Levesque C.A."/>
            <person name="Hambleton S."/>
        </authorList>
    </citation>
    <scope>NUCLEOTIDE SEQUENCE</scope>
    <source>
        <strain evidence="1">DAOMC 238032</strain>
    </source>
</reference>
<name>A0A177UI88_9BASI</name>
<reference evidence="1" key="2">
    <citation type="journal article" date="2019" name="IMA Fungus">
        <title>Genome sequencing and comparison of five Tilletia species to identify candidate genes for the detection of regulated species infecting wheat.</title>
        <authorList>
            <person name="Nguyen H.D.T."/>
            <person name="Sultana T."/>
            <person name="Kesanakurti P."/>
            <person name="Hambleton S."/>
        </authorList>
    </citation>
    <scope>NUCLEOTIDE SEQUENCE</scope>
    <source>
        <strain evidence="1">DAOMC 238032</strain>
    </source>
</reference>
<sequence>MQHRSSSLPPSDRTALFLASPLTITSPSPFCLPSYSHLPLHSKTCETSHARRHVHRSRLDLQRCPGGADFLEVRRPRLTCHEPKVFGNLLLTKPSGKTFAASFQSATDSQNRVLLSSSGKNTTDPASSFQLTQCESTVMPETGADNSDGSITYYGQLRSNTHPDQCVTATTFGGSSPSPSTLVSQPCSWTDNSGLIGQWFALTEYKATGKPSTYALNFVGKTSFSTRNSTYGWTSTRAKNGARVVKLIYSPNGNTTTGSSVTIRA</sequence>
<accession>A0A177UI88</accession>
<dbReference type="EMBL" id="LWDD02001722">
    <property type="protein sequence ID" value="KAE8245947.1"/>
    <property type="molecule type" value="Genomic_DNA"/>
</dbReference>
<dbReference type="AlphaFoldDB" id="A0A177UI88"/>
<dbReference type="Proteomes" id="UP000077671">
    <property type="component" value="Unassembled WGS sequence"/>
</dbReference>
<evidence type="ECO:0000313" key="2">
    <source>
        <dbReference type="Proteomes" id="UP000077671"/>
    </source>
</evidence>